<evidence type="ECO:0000313" key="3">
    <source>
        <dbReference type="Proteomes" id="UP001549920"/>
    </source>
</evidence>
<feature type="compositionally biased region" description="Basic and acidic residues" evidence="1">
    <location>
        <begin position="552"/>
        <end position="566"/>
    </location>
</feature>
<feature type="compositionally biased region" description="Basic and acidic residues" evidence="1">
    <location>
        <begin position="380"/>
        <end position="407"/>
    </location>
</feature>
<feature type="compositionally biased region" description="Basic and acidic residues" evidence="1">
    <location>
        <begin position="502"/>
        <end position="542"/>
    </location>
</feature>
<organism evidence="2 3">
    <name type="scientific">Loxostege sticticalis</name>
    <name type="common">Beet webworm moth</name>
    <dbReference type="NCBI Taxonomy" id="481309"/>
    <lineage>
        <taxon>Eukaryota</taxon>
        <taxon>Metazoa</taxon>
        <taxon>Ecdysozoa</taxon>
        <taxon>Arthropoda</taxon>
        <taxon>Hexapoda</taxon>
        <taxon>Insecta</taxon>
        <taxon>Pterygota</taxon>
        <taxon>Neoptera</taxon>
        <taxon>Endopterygota</taxon>
        <taxon>Lepidoptera</taxon>
        <taxon>Glossata</taxon>
        <taxon>Ditrysia</taxon>
        <taxon>Pyraloidea</taxon>
        <taxon>Crambidae</taxon>
        <taxon>Pyraustinae</taxon>
        <taxon>Loxostege</taxon>
    </lineage>
</organism>
<evidence type="ECO:0000256" key="1">
    <source>
        <dbReference type="SAM" id="MobiDB-lite"/>
    </source>
</evidence>
<accession>A0ABR3GZ34</accession>
<feature type="compositionally biased region" description="Low complexity" evidence="1">
    <location>
        <begin position="644"/>
        <end position="653"/>
    </location>
</feature>
<feature type="region of interest" description="Disordered" evidence="1">
    <location>
        <begin position="749"/>
        <end position="777"/>
    </location>
</feature>
<dbReference type="Proteomes" id="UP001549920">
    <property type="component" value="Unassembled WGS sequence"/>
</dbReference>
<protein>
    <submittedName>
        <fullName evidence="2">Uncharacterized protein</fullName>
    </submittedName>
</protein>
<feature type="compositionally biased region" description="Basic and acidic residues" evidence="1">
    <location>
        <begin position="352"/>
        <end position="370"/>
    </location>
</feature>
<feature type="compositionally biased region" description="Basic and acidic residues" evidence="1">
    <location>
        <begin position="453"/>
        <end position="488"/>
    </location>
</feature>
<dbReference type="EMBL" id="JBEUOH010000031">
    <property type="protein sequence ID" value="KAL0852755.1"/>
    <property type="molecule type" value="Genomic_DNA"/>
</dbReference>
<sequence length="916" mass="102569">MASSDATSTKKKELLAYKAKILQEIKYYDKRIEEVRSKCLKTSFVEDSDSSDSEEEFSLSIDNGPSASQLKLQQAMLRTCLQATQELTSLQVLQSEVNVLVEDPVVIGEPPVKEPGVWREVTAECRVDLVPFSITFFVHQPNRQFGQLSYRGLRVVPVKTAHEGELSKSVLPSVSRPSDAVEVIKSYAAAQRSRRTTLARLADKYANELYMEPMPDGGYILKCANLLEVSWTLQNKWSPIAAFHHRMKFDLEYMDEAYIKIITQAHRQLSDPSLETDERTLLLSKIISTCLEAQGPTQELYESMSSDPENTQTLKTRRTTLDQEPDGPGMKKKTEKELMAPPKSLPKKSKLKGKENIADNRKEKLKRGNSDENMNSVKKMRTELPEERIVSENDTKSSEKPKNKPDSAKTTISTATVENDANTNTKQTERASVASAKNTEAKKTQNNVQTEAASKDDKEKTKNAAEKSKTVKEKVDKVKETTESKNSQKEINVGKKINKPIPIKEKVTKTVEPGKNDDKTKTIKEKEIGEGDNQKNAVDTKKVPKTAGPVKNVDKNKEKSNADKLKKAINVATSKNKADSAKTTEINNKNVKEKANTQKEDKLKEIDTVKNKQPINDEVKETNKPKSKVNNQKNVKPDSKLDNQKNVVNVPNAKNKESTKIKAPSTKINTNVDNTKKVIPNKNKLINENKKTVVNNVKKPQAVNKITQDKNKPLQNAKKPIKTVSSNKIDENTIEKVVEKQSVAVKRKSNMADRTDNVTNAKKPNKPETTSNSTGKIKKTVTETKMQKITKNITPKFKSKLIPGGLKAQAGNTRVLSEIEKQNSDKKSKIPQKKLPVISENTLKKNPLRISPRKIPSTFKTPSLAVKQKTIQKTTSIPKAPKSLLLKLLIIFRLTNDNVTLCFFVKMKCHGLYGVK</sequence>
<feature type="compositionally biased region" description="Polar residues" evidence="1">
    <location>
        <begin position="408"/>
        <end position="426"/>
    </location>
</feature>
<gene>
    <name evidence="2" type="ORF">ABMA27_012574</name>
</gene>
<feature type="compositionally biased region" description="Polar residues" evidence="1">
    <location>
        <begin position="757"/>
        <end position="775"/>
    </location>
</feature>
<evidence type="ECO:0000313" key="2">
    <source>
        <dbReference type="EMBL" id="KAL0852755.1"/>
    </source>
</evidence>
<feature type="compositionally biased region" description="Basic and acidic residues" evidence="1">
    <location>
        <begin position="590"/>
        <end position="624"/>
    </location>
</feature>
<reference evidence="2 3" key="1">
    <citation type="submission" date="2024-06" db="EMBL/GenBank/DDBJ databases">
        <title>A chromosome-level genome assembly of beet webworm, Loxostege sticticalis.</title>
        <authorList>
            <person name="Zhang Y."/>
        </authorList>
    </citation>
    <scope>NUCLEOTIDE SEQUENCE [LARGE SCALE GENOMIC DNA]</scope>
    <source>
        <strain evidence="2">AQ026</strain>
        <tissue evidence="2">Whole body</tissue>
    </source>
</reference>
<comment type="caution">
    <text evidence="2">The sequence shown here is derived from an EMBL/GenBank/DDBJ whole genome shotgun (WGS) entry which is preliminary data.</text>
</comment>
<proteinExistence type="predicted"/>
<feature type="compositionally biased region" description="Polar residues" evidence="1">
    <location>
        <begin position="303"/>
        <end position="314"/>
    </location>
</feature>
<name>A0ABR3GZ34_LOXSC</name>
<keyword evidence="3" id="KW-1185">Reference proteome</keyword>
<feature type="region of interest" description="Disordered" evidence="1">
    <location>
        <begin position="300"/>
        <end position="696"/>
    </location>
</feature>